<protein>
    <recommendedName>
        <fullName evidence="2">histidine kinase</fullName>
        <ecNumber evidence="2">2.7.13.3</ecNumber>
    </recommendedName>
</protein>
<dbReference type="SUPFAM" id="SSF47226">
    <property type="entry name" value="Histidine-containing phosphotransfer domain, HPT domain"/>
    <property type="match status" value="1"/>
</dbReference>
<dbReference type="SMART" id="SM00073">
    <property type="entry name" value="HPT"/>
    <property type="match status" value="1"/>
</dbReference>
<dbReference type="PROSITE" id="PS50894">
    <property type="entry name" value="HPT"/>
    <property type="match status" value="1"/>
</dbReference>
<keyword evidence="4" id="KW-0808">Transferase</keyword>
<proteinExistence type="predicted"/>
<feature type="domain" description="CheW-like" evidence="10">
    <location>
        <begin position="449"/>
        <end position="583"/>
    </location>
</feature>
<dbReference type="AlphaFoldDB" id="A0A146GCF3"/>
<reference evidence="13" key="1">
    <citation type="journal article" date="2017" name="Genome Announc.">
        <title>Draft Genome Sequence of Terrimicrobium sacchariphilum NM-5T, a Facultative Anaerobic Soil Bacterium of the Class Spartobacteria.</title>
        <authorList>
            <person name="Qiu Y.L."/>
            <person name="Tourlousse D.M."/>
            <person name="Matsuura N."/>
            <person name="Ohashi A."/>
            <person name="Sekiguchi Y."/>
        </authorList>
    </citation>
    <scope>NUCLEOTIDE SEQUENCE [LARGE SCALE GENOMIC DNA]</scope>
    <source>
        <strain evidence="13">NM-5</strain>
    </source>
</reference>
<dbReference type="EMBL" id="BDCO01000003">
    <property type="protein sequence ID" value="GAT35051.1"/>
    <property type="molecule type" value="Genomic_DNA"/>
</dbReference>
<dbReference type="FunCoup" id="A0A146GCF3">
    <property type="interactions" value="217"/>
</dbReference>
<dbReference type="InterPro" id="IPR008207">
    <property type="entry name" value="Sig_transdc_His_kin_Hpt_dom"/>
</dbReference>
<dbReference type="Gene3D" id="2.30.30.40">
    <property type="entry name" value="SH3 Domains"/>
    <property type="match status" value="1"/>
</dbReference>
<dbReference type="InParanoid" id="A0A146GCF3"/>
<dbReference type="InterPro" id="IPR011006">
    <property type="entry name" value="CheY-like_superfamily"/>
</dbReference>
<feature type="modified residue" description="4-aspartylphosphate" evidence="7">
    <location>
        <position position="653"/>
    </location>
</feature>
<dbReference type="STRING" id="690879.TSACC_3111"/>
<dbReference type="CDD" id="cd00088">
    <property type="entry name" value="HPT"/>
    <property type="match status" value="1"/>
</dbReference>
<dbReference type="Pfam" id="PF02518">
    <property type="entry name" value="HATPase_c"/>
    <property type="match status" value="1"/>
</dbReference>
<dbReference type="InterPro" id="IPR001789">
    <property type="entry name" value="Sig_transdc_resp-reg_receiver"/>
</dbReference>
<dbReference type="PANTHER" id="PTHR43395:SF1">
    <property type="entry name" value="CHEMOTAXIS PROTEIN CHEA"/>
    <property type="match status" value="1"/>
</dbReference>
<sequence>MKGDDLSGYSMDELFRAEAEQQCAILSDTLLRLEKASDVAPLLEILMRAAHSLKGAARIVGNDGAVRVAHAMEDLFVKAQKENVAPVAQTVDVLLSGVDLLRDLSITPDHAESASRIERFLAECSDLRPAPIPVMPAPVPAAVMEPVPAPEPEHGKKDVRLDAERLDNLLALAGQAVVSAAETGAGVTAVRAALRSLQTVLSELRNSDLTPRQRQLLRQAGALTSSCQSLAAEESERRDLHDRRLLQLCGRIYRETLSCRMRPFGDVAGALRRLVRDLARDLGKEVDLVIQGEDTEVDRDMIDRFEGALSHLIRNALDHGLETPAERLAAGKPPCGRLEITAHHHAGWLSVSVADDGRGMNVETIRQTVIRRGFSAEEHARQMSDQELSEFLLLPGFSLSERVTEISGRGVGLDAVRSMAYEVGGSIRLGQSAMGGFLCEIILPVALSLLRAVVVEVSGERYAFPLARIERIVEVTRADVHLIGGIQHAFLEGEKVEIFSAAQVLEVGEGDVSNDGINLVIIPSGQGRIGLAVDRLLGMKELSLQRLDGRLGRTQDVSSAALLEDGEVVIVLDINDLSVTAANFSAASQHRAIFPEDKTGPGYRILVADDSLTVRELERKLLVSQGYEVDTAVDGADAWNALRSGKYDLLVTDIDMPRLDGIELVKLVRNNAQLRDLPVIVMSYKERDEDRARGLEAGADYYLTKSSYQDESILGAVRELLGQPSVA</sequence>
<dbReference type="InterPro" id="IPR051315">
    <property type="entry name" value="Bact_Chemotaxis_CheA"/>
</dbReference>
<evidence type="ECO:0000313" key="12">
    <source>
        <dbReference type="EMBL" id="GAT35051.1"/>
    </source>
</evidence>
<comment type="caution">
    <text evidence="12">The sequence shown here is derived from an EMBL/GenBank/DDBJ whole genome shotgun (WGS) entry which is preliminary data.</text>
</comment>
<evidence type="ECO:0000259" key="11">
    <source>
        <dbReference type="PROSITE" id="PS50894"/>
    </source>
</evidence>
<dbReference type="Pfam" id="PF01584">
    <property type="entry name" value="CheW"/>
    <property type="match status" value="1"/>
</dbReference>
<evidence type="ECO:0000259" key="10">
    <source>
        <dbReference type="PROSITE" id="PS50851"/>
    </source>
</evidence>
<evidence type="ECO:0000256" key="7">
    <source>
        <dbReference type="PROSITE-ProRule" id="PRU00169"/>
    </source>
</evidence>
<evidence type="ECO:0000256" key="2">
    <source>
        <dbReference type="ARBA" id="ARBA00012438"/>
    </source>
</evidence>
<evidence type="ECO:0000259" key="9">
    <source>
        <dbReference type="PROSITE" id="PS50110"/>
    </source>
</evidence>
<dbReference type="InterPro" id="IPR002545">
    <property type="entry name" value="CheW-lke_dom"/>
</dbReference>
<dbReference type="Gene3D" id="1.20.120.160">
    <property type="entry name" value="HPT domain"/>
    <property type="match status" value="1"/>
</dbReference>
<dbReference type="Gene3D" id="3.30.565.10">
    <property type="entry name" value="Histidine kinase-like ATPase, C-terminal domain"/>
    <property type="match status" value="1"/>
</dbReference>
<dbReference type="Pfam" id="PF00072">
    <property type="entry name" value="Response_reg"/>
    <property type="match status" value="1"/>
</dbReference>
<evidence type="ECO:0000256" key="3">
    <source>
        <dbReference type="ARBA" id="ARBA00022553"/>
    </source>
</evidence>
<feature type="domain" description="HPt" evidence="11">
    <location>
        <begin position="4"/>
        <end position="108"/>
    </location>
</feature>
<dbReference type="SMART" id="SM00260">
    <property type="entry name" value="CheW"/>
    <property type="match status" value="1"/>
</dbReference>
<dbReference type="Proteomes" id="UP000076023">
    <property type="component" value="Unassembled WGS sequence"/>
</dbReference>
<evidence type="ECO:0000256" key="1">
    <source>
        <dbReference type="ARBA" id="ARBA00000085"/>
    </source>
</evidence>
<dbReference type="PRINTS" id="PR00344">
    <property type="entry name" value="BCTRLSENSOR"/>
</dbReference>
<dbReference type="PROSITE" id="PS50851">
    <property type="entry name" value="CHEW"/>
    <property type="match status" value="1"/>
</dbReference>
<comment type="catalytic activity">
    <reaction evidence="1">
        <text>ATP + protein L-histidine = ADP + protein N-phospho-L-histidine.</text>
        <dbReference type="EC" id="2.7.13.3"/>
    </reaction>
</comment>
<gene>
    <name evidence="12" type="ORF">TSACC_3111</name>
</gene>
<dbReference type="SMART" id="SM00448">
    <property type="entry name" value="REC"/>
    <property type="match status" value="1"/>
</dbReference>
<dbReference type="GO" id="GO:0006935">
    <property type="term" value="P:chemotaxis"/>
    <property type="evidence" value="ECO:0007669"/>
    <property type="project" value="InterPro"/>
</dbReference>
<feature type="modified residue" description="Phosphohistidine" evidence="6">
    <location>
        <position position="51"/>
    </location>
</feature>
<dbReference type="Pfam" id="PF01627">
    <property type="entry name" value="Hpt"/>
    <property type="match status" value="1"/>
</dbReference>
<evidence type="ECO:0000256" key="4">
    <source>
        <dbReference type="ARBA" id="ARBA00022679"/>
    </source>
</evidence>
<evidence type="ECO:0000259" key="8">
    <source>
        <dbReference type="PROSITE" id="PS50109"/>
    </source>
</evidence>
<dbReference type="OrthoDB" id="9803176at2"/>
<dbReference type="PROSITE" id="PS50110">
    <property type="entry name" value="RESPONSE_REGULATORY"/>
    <property type="match status" value="1"/>
</dbReference>
<dbReference type="PROSITE" id="PS50109">
    <property type="entry name" value="HIS_KIN"/>
    <property type="match status" value="1"/>
</dbReference>
<dbReference type="InterPro" id="IPR036890">
    <property type="entry name" value="HATPase_C_sf"/>
</dbReference>
<dbReference type="RefSeq" id="WP_075080907.1">
    <property type="nucleotide sequence ID" value="NZ_BDCO01000003.1"/>
</dbReference>
<dbReference type="SUPFAM" id="SSF52172">
    <property type="entry name" value="CheY-like"/>
    <property type="match status" value="1"/>
</dbReference>
<feature type="domain" description="Histidine kinase" evidence="8">
    <location>
        <begin position="263"/>
        <end position="447"/>
    </location>
</feature>
<keyword evidence="13" id="KW-1185">Reference proteome</keyword>
<evidence type="ECO:0000256" key="5">
    <source>
        <dbReference type="ARBA" id="ARBA00022777"/>
    </source>
</evidence>
<organism evidence="12 13">
    <name type="scientific">Terrimicrobium sacchariphilum</name>
    <dbReference type="NCBI Taxonomy" id="690879"/>
    <lineage>
        <taxon>Bacteria</taxon>
        <taxon>Pseudomonadati</taxon>
        <taxon>Verrucomicrobiota</taxon>
        <taxon>Terrimicrobiia</taxon>
        <taxon>Terrimicrobiales</taxon>
        <taxon>Terrimicrobiaceae</taxon>
        <taxon>Terrimicrobium</taxon>
    </lineage>
</organism>
<dbReference type="InterPro" id="IPR005467">
    <property type="entry name" value="His_kinase_dom"/>
</dbReference>
<evidence type="ECO:0000256" key="6">
    <source>
        <dbReference type="PROSITE-ProRule" id="PRU00110"/>
    </source>
</evidence>
<dbReference type="SUPFAM" id="SSF55874">
    <property type="entry name" value="ATPase domain of HSP90 chaperone/DNA topoisomerase II/histidine kinase"/>
    <property type="match status" value="1"/>
</dbReference>
<evidence type="ECO:0000313" key="13">
    <source>
        <dbReference type="Proteomes" id="UP000076023"/>
    </source>
</evidence>
<dbReference type="Gene3D" id="3.40.50.2300">
    <property type="match status" value="1"/>
</dbReference>
<keyword evidence="3 7" id="KW-0597">Phosphoprotein</keyword>
<accession>A0A146GCF3</accession>
<dbReference type="SUPFAM" id="SSF50341">
    <property type="entry name" value="CheW-like"/>
    <property type="match status" value="1"/>
</dbReference>
<feature type="domain" description="Response regulatory" evidence="9">
    <location>
        <begin position="604"/>
        <end position="720"/>
    </location>
</feature>
<dbReference type="InterPro" id="IPR036641">
    <property type="entry name" value="HPT_dom_sf"/>
</dbReference>
<dbReference type="SMART" id="SM00387">
    <property type="entry name" value="HATPase_c"/>
    <property type="match status" value="1"/>
</dbReference>
<dbReference type="GO" id="GO:0000155">
    <property type="term" value="F:phosphorelay sensor kinase activity"/>
    <property type="evidence" value="ECO:0007669"/>
    <property type="project" value="UniProtKB-ARBA"/>
</dbReference>
<dbReference type="InterPro" id="IPR004358">
    <property type="entry name" value="Sig_transdc_His_kin-like_C"/>
</dbReference>
<name>A0A146GCF3_TERSA</name>
<keyword evidence="5" id="KW-0418">Kinase</keyword>
<dbReference type="InterPro" id="IPR003594">
    <property type="entry name" value="HATPase_dom"/>
</dbReference>
<dbReference type="EC" id="2.7.13.3" evidence="2"/>
<dbReference type="InterPro" id="IPR036061">
    <property type="entry name" value="CheW-like_dom_sf"/>
</dbReference>
<dbReference type="PANTHER" id="PTHR43395">
    <property type="entry name" value="SENSOR HISTIDINE KINASE CHEA"/>
    <property type="match status" value="1"/>
</dbReference>
<dbReference type="FunFam" id="3.30.565.10:FF:000016">
    <property type="entry name" value="Chemotaxis protein CheA, putative"/>
    <property type="match status" value="1"/>
</dbReference>